<dbReference type="HOGENOM" id="CLU_2444360_0_0_1"/>
<proteinExistence type="predicted"/>
<evidence type="ECO:0000313" key="2">
    <source>
        <dbReference type="EnsemblPlants" id="OB01G42990.1"/>
    </source>
</evidence>
<protein>
    <submittedName>
        <fullName evidence="2">Uncharacterized protein</fullName>
    </submittedName>
</protein>
<accession>J3L4Z3</accession>
<evidence type="ECO:0000256" key="1">
    <source>
        <dbReference type="SAM" id="MobiDB-lite"/>
    </source>
</evidence>
<name>J3L4Z3_ORYBR</name>
<dbReference type="AlphaFoldDB" id="J3L4Z3"/>
<sequence length="90" mass="9972">MDDGFRRLLKLTSEPRSLTNGSSPPEPGRTTTAPCSARPPSYRVSLDKAFTPSIGERHVNVLTSDESFVLRLYYIEASEKRGKCGAWGVR</sequence>
<dbReference type="Gramene" id="OB01G42990.1">
    <property type="protein sequence ID" value="OB01G42990.1"/>
    <property type="gene ID" value="OB01G42990"/>
</dbReference>
<reference evidence="2" key="1">
    <citation type="journal article" date="2013" name="Nat. Commun.">
        <title>Whole-genome sequencing of Oryza brachyantha reveals mechanisms underlying Oryza genome evolution.</title>
        <authorList>
            <person name="Chen J."/>
            <person name="Huang Q."/>
            <person name="Gao D."/>
            <person name="Wang J."/>
            <person name="Lang Y."/>
            <person name="Liu T."/>
            <person name="Li B."/>
            <person name="Bai Z."/>
            <person name="Luis Goicoechea J."/>
            <person name="Liang C."/>
            <person name="Chen C."/>
            <person name="Zhang W."/>
            <person name="Sun S."/>
            <person name="Liao Y."/>
            <person name="Zhang X."/>
            <person name="Yang L."/>
            <person name="Song C."/>
            <person name="Wang M."/>
            <person name="Shi J."/>
            <person name="Liu G."/>
            <person name="Liu J."/>
            <person name="Zhou H."/>
            <person name="Zhou W."/>
            <person name="Yu Q."/>
            <person name="An N."/>
            <person name="Chen Y."/>
            <person name="Cai Q."/>
            <person name="Wang B."/>
            <person name="Liu B."/>
            <person name="Min J."/>
            <person name="Huang Y."/>
            <person name="Wu H."/>
            <person name="Li Z."/>
            <person name="Zhang Y."/>
            <person name="Yin Y."/>
            <person name="Song W."/>
            <person name="Jiang J."/>
            <person name="Jackson S.A."/>
            <person name="Wing R.A."/>
            <person name="Wang J."/>
            <person name="Chen M."/>
        </authorList>
    </citation>
    <scope>NUCLEOTIDE SEQUENCE [LARGE SCALE GENOMIC DNA]</scope>
    <source>
        <strain evidence="2">cv. IRGC 101232</strain>
    </source>
</reference>
<feature type="compositionally biased region" description="Polar residues" evidence="1">
    <location>
        <begin position="14"/>
        <end position="34"/>
    </location>
</feature>
<evidence type="ECO:0000313" key="3">
    <source>
        <dbReference type="Proteomes" id="UP000006038"/>
    </source>
</evidence>
<dbReference type="Proteomes" id="UP000006038">
    <property type="component" value="Chromosome 1"/>
</dbReference>
<reference evidence="2" key="2">
    <citation type="submission" date="2013-04" db="UniProtKB">
        <authorList>
            <consortium name="EnsemblPlants"/>
        </authorList>
    </citation>
    <scope>IDENTIFICATION</scope>
</reference>
<dbReference type="EnsemblPlants" id="OB01G42990.1">
    <property type="protein sequence ID" value="OB01G42990.1"/>
    <property type="gene ID" value="OB01G42990"/>
</dbReference>
<feature type="region of interest" description="Disordered" evidence="1">
    <location>
        <begin position="11"/>
        <end position="40"/>
    </location>
</feature>
<keyword evidence="3" id="KW-1185">Reference proteome</keyword>
<organism evidence="2">
    <name type="scientific">Oryza brachyantha</name>
    <name type="common">malo sina</name>
    <dbReference type="NCBI Taxonomy" id="4533"/>
    <lineage>
        <taxon>Eukaryota</taxon>
        <taxon>Viridiplantae</taxon>
        <taxon>Streptophyta</taxon>
        <taxon>Embryophyta</taxon>
        <taxon>Tracheophyta</taxon>
        <taxon>Spermatophyta</taxon>
        <taxon>Magnoliopsida</taxon>
        <taxon>Liliopsida</taxon>
        <taxon>Poales</taxon>
        <taxon>Poaceae</taxon>
        <taxon>BOP clade</taxon>
        <taxon>Oryzoideae</taxon>
        <taxon>Oryzeae</taxon>
        <taxon>Oryzinae</taxon>
        <taxon>Oryza</taxon>
    </lineage>
</organism>